<sequence>MCIRCWWGGGKLVVLLNVSSLKMNNAAAPPDNGQYSASQQRPFFYAQPTAQLPFPNPWYLGQLYNPYCVPGPGFRGGNPYFPFYSVALHEYPGGYYVPQQQMNTRLNRRPNFNPYPASPMFYHATRFRHYSSPGRRTETKETQTDPRQPEYIPQMHNGSDSKGCDAGSQECHSSGISCPENESNLENVGMSISPVTTIQERDFHKSPCNSSQYRNMPPGSYAYEKEEVRIEYGSGSPAAIQMWKSYKETIPIFDVAVKELPDNVVQRDLYCEGVLYGPHAESEEITVQGVVFNKECKTSLSPKLCLDVAQETETQTGIQSIELNETLKLRKPSPELNATERELPNSLAEHCVCPDKNEQGGDAEVTGGNKKSAKCVTNGDYLARLVVVPESEISTLSGCDGEVRLDSPSNGWTEDVLENLVPTPSWVTCFDNIESNHDYDAYMSQRKQKRQSILSITSEELSSRDEGSSVENNSISYLVPDYMLRKGLYAFRKSAEITEREKIKSAGSLKEEVFVKAASSQYDNGHSVVRDKAVSRRPRRIGVPVRELSRRKMFSVKKKLSKSQSLSEPEDSEEFWVMEEENLHNCEESEDEYYLQGNLPHGQLDLIKGSFFKQIAQKRILWKPPKGTIPAQLISWPVREKTKVKKKGYEPMGQLHRLTEKALGDYANYEKKQVANLERGYKEMSEQKRSLPKSLGGKPQKKTTGATVEEYWVGRGAKPKFTEPAYYLQDTAKIKEQDKPKKKGTSKSSKRKQARTDPEEVETWEFPRSILYRGCALKKGGFVCVFNFYSDKGVLSTH</sequence>
<feature type="chain" id="PRO_5034957466" description="Bucky ball" evidence="2">
    <location>
        <begin position="28"/>
        <end position="798"/>
    </location>
</feature>
<dbReference type="GeneTree" id="ENSGT00500000045246"/>
<name>A0A8C5M926_9ANUR</name>
<reference evidence="3" key="1">
    <citation type="submission" date="2025-08" db="UniProtKB">
        <authorList>
            <consortium name="Ensembl"/>
        </authorList>
    </citation>
    <scope>IDENTIFICATION</scope>
</reference>
<dbReference type="Ensembl" id="ENSLLET00000010040.1">
    <property type="protein sequence ID" value="ENSLLEP00000009665.1"/>
    <property type="gene ID" value="ENSLLEG00000006088.1"/>
</dbReference>
<evidence type="ECO:0000313" key="3">
    <source>
        <dbReference type="Ensembl" id="ENSLLEP00000009665.1"/>
    </source>
</evidence>
<keyword evidence="4" id="KW-1185">Reference proteome</keyword>
<feature type="region of interest" description="Disordered" evidence="1">
    <location>
        <begin position="131"/>
        <end position="152"/>
    </location>
</feature>
<dbReference type="Proteomes" id="UP000694569">
    <property type="component" value="Unplaced"/>
</dbReference>
<feature type="compositionally biased region" description="Basic residues" evidence="1">
    <location>
        <begin position="740"/>
        <end position="753"/>
    </location>
</feature>
<organism evidence="3 4">
    <name type="scientific">Leptobrachium leishanense</name>
    <name type="common">Leishan spiny toad</name>
    <dbReference type="NCBI Taxonomy" id="445787"/>
    <lineage>
        <taxon>Eukaryota</taxon>
        <taxon>Metazoa</taxon>
        <taxon>Chordata</taxon>
        <taxon>Craniata</taxon>
        <taxon>Vertebrata</taxon>
        <taxon>Euteleostomi</taxon>
        <taxon>Amphibia</taxon>
        <taxon>Batrachia</taxon>
        <taxon>Anura</taxon>
        <taxon>Pelobatoidea</taxon>
        <taxon>Megophryidae</taxon>
        <taxon>Leptobrachium</taxon>
    </lineage>
</organism>
<evidence type="ECO:0008006" key="5">
    <source>
        <dbReference type="Google" id="ProtNLM"/>
    </source>
</evidence>
<proteinExistence type="predicted"/>
<dbReference type="PANTHER" id="PTHR38654">
    <property type="entry name" value="BUCKY BALL-RELATED"/>
    <property type="match status" value="1"/>
</dbReference>
<evidence type="ECO:0000256" key="1">
    <source>
        <dbReference type="SAM" id="MobiDB-lite"/>
    </source>
</evidence>
<evidence type="ECO:0000313" key="4">
    <source>
        <dbReference type="Proteomes" id="UP000694569"/>
    </source>
</evidence>
<dbReference type="PANTHER" id="PTHR38654:SF1">
    <property type="entry name" value="BUCKY BALL"/>
    <property type="match status" value="1"/>
</dbReference>
<feature type="signal peptide" evidence="2">
    <location>
        <begin position="1"/>
        <end position="27"/>
    </location>
</feature>
<accession>A0A8C5M926</accession>
<feature type="region of interest" description="Disordered" evidence="1">
    <location>
        <begin position="732"/>
        <end position="760"/>
    </location>
</feature>
<feature type="region of interest" description="Disordered" evidence="1">
    <location>
        <begin position="681"/>
        <end position="703"/>
    </location>
</feature>
<evidence type="ECO:0000256" key="2">
    <source>
        <dbReference type="SAM" id="SignalP"/>
    </source>
</evidence>
<keyword evidence="2" id="KW-0732">Signal</keyword>
<dbReference type="InterPro" id="IPR053309">
    <property type="entry name" value="Balbiani_Body_Formation"/>
</dbReference>
<dbReference type="AlphaFoldDB" id="A0A8C5M926"/>
<protein>
    <recommendedName>
        <fullName evidence="5">Bucky ball</fullName>
    </recommendedName>
</protein>
<dbReference type="OrthoDB" id="9946561at2759"/>
<feature type="compositionally biased region" description="Basic and acidic residues" evidence="1">
    <location>
        <begin position="135"/>
        <end position="148"/>
    </location>
</feature>
<reference evidence="3" key="2">
    <citation type="submission" date="2025-09" db="UniProtKB">
        <authorList>
            <consortium name="Ensembl"/>
        </authorList>
    </citation>
    <scope>IDENTIFICATION</scope>
</reference>